<organism evidence="7 8">
    <name type="scientific">Mesorhizobium australicum (strain HAMBI 3006 / LMG 24608 / WSM2073)</name>
    <dbReference type="NCBI Taxonomy" id="754035"/>
    <lineage>
        <taxon>Bacteria</taxon>
        <taxon>Pseudomonadati</taxon>
        <taxon>Pseudomonadota</taxon>
        <taxon>Alphaproteobacteria</taxon>
        <taxon>Hyphomicrobiales</taxon>
        <taxon>Phyllobacteriaceae</taxon>
        <taxon>Mesorhizobium</taxon>
    </lineage>
</organism>
<dbReference type="RefSeq" id="WP_015317389.1">
    <property type="nucleotide sequence ID" value="NC_019973.1"/>
</dbReference>
<evidence type="ECO:0000256" key="1">
    <source>
        <dbReference type="ARBA" id="ARBA00008609"/>
    </source>
</evidence>
<dbReference type="SUPFAM" id="SSF101790">
    <property type="entry name" value="Aminomethyltransferase beta-barrel domain"/>
    <property type="match status" value="1"/>
</dbReference>
<dbReference type="PANTHER" id="PTHR43757">
    <property type="entry name" value="AMINOMETHYLTRANSFERASE"/>
    <property type="match status" value="1"/>
</dbReference>
<accession>L0KMS3</accession>
<dbReference type="Gene3D" id="3.30.70.1400">
    <property type="entry name" value="Aminomethyltransferase beta-barrel domains"/>
    <property type="match status" value="1"/>
</dbReference>
<dbReference type="GO" id="GO:0008168">
    <property type="term" value="F:methyltransferase activity"/>
    <property type="evidence" value="ECO:0007669"/>
    <property type="project" value="UniProtKB-KW"/>
</dbReference>
<dbReference type="InterPro" id="IPR036188">
    <property type="entry name" value="FAD/NAD-bd_sf"/>
</dbReference>
<evidence type="ECO:0000259" key="6">
    <source>
        <dbReference type="Pfam" id="PF16350"/>
    </source>
</evidence>
<dbReference type="InterPro" id="IPR032503">
    <property type="entry name" value="FAO_M"/>
</dbReference>
<keyword evidence="2" id="KW-0560">Oxidoreductase</keyword>
<keyword evidence="8" id="KW-1185">Reference proteome</keyword>
<dbReference type="OrthoDB" id="9804379at2"/>
<dbReference type="InterPro" id="IPR006222">
    <property type="entry name" value="GCVT_N"/>
</dbReference>
<dbReference type="PROSITE" id="PS51257">
    <property type="entry name" value="PROKAR_LIPOPROTEIN"/>
    <property type="match status" value="1"/>
</dbReference>
<dbReference type="STRING" id="754035.Mesau_03609"/>
<dbReference type="HOGENOM" id="CLU_007884_11_0_5"/>
<dbReference type="KEGG" id="mam:Mesau_03609"/>
<evidence type="ECO:0000259" key="4">
    <source>
        <dbReference type="Pfam" id="PF01571"/>
    </source>
</evidence>
<dbReference type="EMBL" id="CP003358">
    <property type="protein sequence ID" value="AGB45970.1"/>
    <property type="molecule type" value="Genomic_DNA"/>
</dbReference>
<protein>
    <submittedName>
        <fullName evidence="7">Glycine cleavage system T protein (Aminomethyltransferase)</fullName>
    </submittedName>
</protein>
<feature type="domain" description="Aminomethyltransferase C-terminal" evidence="5">
    <location>
        <begin position="730"/>
        <end position="813"/>
    </location>
</feature>
<keyword evidence="7" id="KW-0808">Transferase</keyword>
<evidence type="ECO:0000259" key="3">
    <source>
        <dbReference type="Pfam" id="PF01266"/>
    </source>
</evidence>
<dbReference type="InterPro" id="IPR028896">
    <property type="entry name" value="GcvT/YgfZ/DmdA"/>
</dbReference>
<reference evidence="8" key="1">
    <citation type="submission" date="2012-02" db="EMBL/GenBank/DDBJ databases">
        <title>Complete sequence of Mesorhizobium australicum WSM2073.</title>
        <authorList>
            <person name="Lucas S."/>
            <person name="Han J."/>
            <person name="Lapidus A."/>
            <person name="Cheng J.-F."/>
            <person name="Goodwin L."/>
            <person name="Pitluck S."/>
            <person name="Peters L."/>
            <person name="Gu W."/>
            <person name="Detter J.C."/>
            <person name="Han C."/>
            <person name="Tapia R."/>
            <person name="Land M."/>
            <person name="Hauser L."/>
            <person name="Kyrpides N."/>
            <person name="Ivanova N."/>
            <person name="Pagani I."/>
            <person name="Reeve W.G."/>
            <person name="Howieson J.G."/>
            <person name="Tiwari R.P."/>
            <person name="O'Hara G.W."/>
            <person name="Atkins C.A."/>
            <person name="Ronson C.W."/>
            <person name="Nandasena K.G."/>
            <person name="Woyke T."/>
        </authorList>
    </citation>
    <scope>NUCLEOTIDE SEQUENCE [LARGE SCALE GENOMIC DNA]</scope>
    <source>
        <strain evidence="8">LMG 24608 / HAMBI 3006 / WSM2073</strain>
    </source>
</reference>
<feature type="domain" description="GCVT N-terminal" evidence="4">
    <location>
        <begin position="435"/>
        <end position="711"/>
    </location>
</feature>
<dbReference type="AlphaFoldDB" id="L0KMS3"/>
<dbReference type="GeneID" id="90990964"/>
<dbReference type="Pfam" id="PF16350">
    <property type="entry name" value="FAO_M"/>
    <property type="match status" value="1"/>
</dbReference>
<comment type="similarity">
    <text evidence="1">Belongs to the GcvT family.</text>
</comment>
<dbReference type="Gene3D" id="3.30.1360.120">
    <property type="entry name" value="Probable tRNA modification gtpase trme, domain 1"/>
    <property type="match status" value="1"/>
</dbReference>
<feature type="domain" description="FAD dependent oxidoreductase" evidence="3">
    <location>
        <begin position="17"/>
        <end position="375"/>
    </location>
</feature>
<dbReference type="InterPro" id="IPR029043">
    <property type="entry name" value="GcvT/YgfZ_C"/>
</dbReference>
<keyword evidence="7" id="KW-0489">Methyltransferase</keyword>
<evidence type="ECO:0000259" key="5">
    <source>
        <dbReference type="Pfam" id="PF08669"/>
    </source>
</evidence>
<dbReference type="Pfam" id="PF01571">
    <property type="entry name" value="GCV_T"/>
    <property type="match status" value="1"/>
</dbReference>
<name>L0KMS3_MESAW</name>
<evidence type="ECO:0000256" key="2">
    <source>
        <dbReference type="ARBA" id="ARBA00023002"/>
    </source>
</evidence>
<dbReference type="InterPro" id="IPR013977">
    <property type="entry name" value="GcvT_C"/>
</dbReference>
<gene>
    <name evidence="7" type="ordered locus">Mesau_03609</name>
</gene>
<dbReference type="InterPro" id="IPR006076">
    <property type="entry name" value="FAD-dep_OxRdtase"/>
</dbReference>
<dbReference type="Gene3D" id="3.30.9.10">
    <property type="entry name" value="D-Amino Acid Oxidase, subunit A, domain 2"/>
    <property type="match status" value="1"/>
</dbReference>
<dbReference type="PANTHER" id="PTHR43757:SF15">
    <property type="entry name" value="PYRUVATE DEHYDROGENASE PHOSPHATASE REGULATORY SUBUNIT, MITOCHONDRIAL-LIKE"/>
    <property type="match status" value="1"/>
</dbReference>
<feature type="domain" description="FAD dependent oxidoreductase central" evidence="6">
    <location>
        <begin position="378"/>
        <end position="433"/>
    </location>
</feature>
<evidence type="ECO:0000313" key="7">
    <source>
        <dbReference type="EMBL" id="AGB45970.1"/>
    </source>
</evidence>
<dbReference type="Gene3D" id="3.50.50.60">
    <property type="entry name" value="FAD/NAD(P)-binding domain"/>
    <property type="match status" value="1"/>
</dbReference>
<dbReference type="GO" id="GO:0016491">
    <property type="term" value="F:oxidoreductase activity"/>
    <property type="evidence" value="ECO:0007669"/>
    <property type="project" value="UniProtKB-KW"/>
</dbReference>
<dbReference type="Pfam" id="PF08669">
    <property type="entry name" value="GCV_T_C"/>
    <property type="match status" value="1"/>
</dbReference>
<sequence length="821" mass="90955">MTARSLPTKAIPTKARAVIIGGGVSGCSVAYHLAKLGWTDIVLLERKQLTSGTTWHAAGLIGQLRGSQNMTRLAKYSADLYVKLEAETEVGTGMRQVGSITVALTEERKHEIYRQASLARAFDVDVREISPNEVKEMYPHLNVSDVVGAVHLPLDGQCDPANIAMALAKGARQRGATIAENVKVTKVHTKNGRVSGVSWAQGEGQGSIETDIVINCAGMWARDLGAQNGVNIPLHACEHFYLVTEPIPGLGRLPVLRVPDECAYYKEDAGKMMLGAFEPVAKPWGMDGIREDFCFDQLPEDMDHFEPILEMGVSRMPMLATAGIHTFFNGPESFTPDDRYYLGEAPELRGYWMATGYNSIGIVSSGGAGMALAQWINDGEAPFDLWEVDIRRTQPFQKNRRYLKERVSETLGLLYADHFPYRQMATSRGVRRSPLHEHLKARGAVFGEVAGWERANWFAREGQEREYRYSWKRQNWFDNQREEHLAVRGNVGLFDMTSFGKIRVEGRDACTFLQRLCANDMDVAPGKIVYTQMLNQRGGIESDLTVSRLSDTAYFLVVPGATLQRDLAWLHRHVGDQFVIITDVTAAESVLCVMGPDARKLIQKVSPNDFSNENNPFGTFQEIEIGMGLARAHRVTYVGELGWELYISTEQAAHVFEAIDEAGADVGLKLCGLHTLDSCRIEKAFRHFGHDITDEDNVLEAGLGFAVKTAKGDFIGRDAVLKKKEAGLDRRLVQFRLKDPQPLLFHNEAILRDGKIIGPITSGNYGHHLGGAIGLGYVPCQGQSEADVLASTYEIEIAGERFAAEASLKPMYDPKSERTKM</sequence>
<dbReference type="Proteomes" id="UP000010998">
    <property type="component" value="Chromosome"/>
</dbReference>
<dbReference type="eggNOG" id="COG0404">
    <property type="taxonomic scope" value="Bacteria"/>
</dbReference>
<dbReference type="SUPFAM" id="SSF54373">
    <property type="entry name" value="FAD-linked reductases, C-terminal domain"/>
    <property type="match status" value="1"/>
</dbReference>
<dbReference type="Gene3D" id="2.40.30.110">
    <property type="entry name" value="Aminomethyltransferase beta-barrel domains"/>
    <property type="match status" value="1"/>
</dbReference>
<dbReference type="SUPFAM" id="SSF51905">
    <property type="entry name" value="FAD/NAD(P)-binding domain"/>
    <property type="match status" value="1"/>
</dbReference>
<proteinExistence type="inferred from homology"/>
<dbReference type="eggNOG" id="COG0665">
    <property type="taxonomic scope" value="Bacteria"/>
</dbReference>
<dbReference type="SUPFAM" id="SSF103025">
    <property type="entry name" value="Folate-binding domain"/>
    <property type="match status" value="1"/>
</dbReference>
<evidence type="ECO:0000313" key="8">
    <source>
        <dbReference type="Proteomes" id="UP000010998"/>
    </source>
</evidence>
<dbReference type="GO" id="GO:0032259">
    <property type="term" value="P:methylation"/>
    <property type="evidence" value="ECO:0007669"/>
    <property type="project" value="UniProtKB-KW"/>
</dbReference>
<dbReference type="InterPro" id="IPR027266">
    <property type="entry name" value="TrmE/GcvT-like"/>
</dbReference>
<dbReference type="Pfam" id="PF01266">
    <property type="entry name" value="DAO"/>
    <property type="match status" value="1"/>
</dbReference>